<dbReference type="Pfam" id="PF07719">
    <property type="entry name" value="TPR_2"/>
    <property type="match status" value="1"/>
</dbReference>
<dbReference type="InterPro" id="IPR029489">
    <property type="entry name" value="OGT/SEC/SPY_C"/>
</dbReference>
<evidence type="ECO:0000256" key="3">
    <source>
        <dbReference type="ARBA" id="ARBA00011970"/>
    </source>
</evidence>
<reference evidence="9" key="1">
    <citation type="submission" date="2016-10" db="EMBL/GenBank/DDBJ databases">
        <title>Sequence of Gallionella enrichment culture.</title>
        <authorList>
            <person name="Poehlein A."/>
            <person name="Muehling M."/>
            <person name="Daniel R."/>
        </authorList>
    </citation>
    <scope>NUCLEOTIDE SEQUENCE</scope>
</reference>
<evidence type="ECO:0000313" key="9">
    <source>
        <dbReference type="EMBL" id="OIQ85463.1"/>
    </source>
</evidence>
<keyword evidence="4" id="KW-0328">Glycosyltransferase</keyword>
<feature type="domain" description="O-GlcNAc transferase C-terminal" evidence="8">
    <location>
        <begin position="337"/>
        <end position="496"/>
    </location>
</feature>
<evidence type="ECO:0000256" key="4">
    <source>
        <dbReference type="ARBA" id="ARBA00022676"/>
    </source>
</evidence>
<evidence type="ECO:0000256" key="6">
    <source>
        <dbReference type="ARBA" id="ARBA00022737"/>
    </source>
</evidence>
<keyword evidence="7" id="KW-0802">TPR repeat</keyword>
<dbReference type="PROSITE" id="PS50005">
    <property type="entry name" value="TPR"/>
    <property type="match status" value="4"/>
</dbReference>
<dbReference type="InterPro" id="IPR013105">
    <property type="entry name" value="TPR_2"/>
</dbReference>
<evidence type="ECO:0000256" key="2">
    <source>
        <dbReference type="ARBA" id="ARBA00005386"/>
    </source>
</evidence>
<accession>A0A1J5R053</accession>
<organism evidence="9">
    <name type="scientific">mine drainage metagenome</name>
    <dbReference type="NCBI Taxonomy" id="410659"/>
    <lineage>
        <taxon>unclassified sequences</taxon>
        <taxon>metagenomes</taxon>
        <taxon>ecological metagenomes</taxon>
    </lineage>
</organism>
<dbReference type="AlphaFoldDB" id="A0A1J5R053"/>
<evidence type="ECO:0000256" key="7">
    <source>
        <dbReference type="ARBA" id="ARBA00022803"/>
    </source>
</evidence>
<name>A0A1J5R053_9ZZZZ</name>
<evidence type="ECO:0000256" key="1">
    <source>
        <dbReference type="ARBA" id="ARBA00004922"/>
    </source>
</evidence>
<dbReference type="PANTHER" id="PTHR44998">
    <property type="match status" value="1"/>
</dbReference>
<dbReference type="SUPFAM" id="SSF48452">
    <property type="entry name" value="TPR-like"/>
    <property type="match status" value="2"/>
</dbReference>
<dbReference type="GO" id="GO:0097363">
    <property type="term" value="F:protein O-acetylglucosaminyltransferase activity"/>
    <property type="evidence" value="ECO:0007669"/>
    <property type="project" value="UniProtKB-EC"/>
</dbReference>
<dbReference type="Gene3D" id="3.40.50.2000">
    <property type="entry name" value="Glycogen Phosphorylase B"/>
    <property type="match status" value="1"/>
</dbReference>
<evidence type="ECO:0000256" key="5">
    <source>
        <dbReference type="ARBA" id="ARBA00022679"/>
    </source>
</evidence>
<dbReference type="InterPro" id="IPR011990">
    <property type="entry name" value="TPR-like_helical_dom_sf"/>
</dbReference>
<dbReference type="EC" id="2.4.1.255" evidence="3"/>
<dbReference type="SMART" id="SM00028">
    <property type="entry name" value="TPR"/>
    <property type="match status" value="7"/>
</dbReference>
<dbReference type="PANTHER" id="PTHR44998:SF1">
    <property type="entry name" value="UDP-N-ACETYLGLUCOSAMINE--PEPTIDE N-ACETYLGLUCOSAMINYLTRANSFERASE 110 KDA SUBUNIT"/>
    <property type="match status" value="1"/>
</dbReference>
<dbReference type="Pfam" id="PF13424">
    <property type="entry name" value="TPR_12"/>
    <property type="match status" value="1"/>
</dbReference>
<keyword evidence="5" id="KW-0808">Transferase</keyword>
<dbReference type="Gene3D" id="1.25.40.10">
    <property type="entry name" value="Tetratricopeptide repeat domain"/>
    <property type="match status" value="4"/>
</dbReference>
<dbReference type="Pfam" id="PF13844">
    <property type="entry name" value="Glyco_transf_41"/>
    <property type="match status" value="2"/>
</dbReference>
<dbReference type="EMBL" id="MLJW01000542">
    <property type="protein sequence ID" value="OIQ85463.1"/>
    <property type="molecule type" value="Genomic_DNA"/>
</dbReference>
<dbReference type="PROSITE" id="PS50293">
    <property type="entry name" value="TPR_REGION"/>
    <property type="match status" value="1"/>
</dbReference>
<evidence type="ECO:0000259" key="8">
    <source>
        <dbReference type="Pfam" id="PF13844"/>
    </source>
</evidence>
<comment type="caution">
    <text evidence="9">The sequence shown here is derived from an EMBL/GenBank/DDBJ whole genome shotgun (WGS) entry which is preliminary data.</text>
</comment>
<sequence length="713" mass="79214">MTEQATIMPHAAAPELHAHAASLVNQGIAVHQQGRVLEAEPFYRDALKLVEDHPDALHMLAVVHSQKGQQAEAERLVRRALQVLPDNTAYHNTLGRVLLLQNRFDEGLQSLERALELAPQNPEAHYNLGDAMLAQGKAREAETRFRRALQLKPSHAMAAYGLGRALWVRGDEPGALPWFQLASLQSPADLTLQNQLAVAYMALGHRDDALAAFERLLAAAPNSPEVQCNVGVLHGHNNRLKAIEHFIKALQLQPTMPTAQDGYIEIARQLCLWDDFLATTTANALAGVRERLASGQGAQFRAFTALYLPFTAEEKFAVARSESLKLAYDAGEPLHGEAARRDGRLRIGYVSADARNHPVGHLLQGMFELHDRERFEIFFYSTGVDDGSPQRRAIQGSVEHFIEARGVTSAELAQRIAADGVQVLVDLMGHTADSRMAVLARRPAPVQMHYLGFPGSTGADFVDYLIVDPVLMPPERRELRSEAAIYLPVYQVNSHRSLPPGPTYRRRDFGLGEDWFLYYTFNNNYKIDPEIYALWMRVLKAVPRGRLALLATDAKVVERLRGEARRHGVDPDRLLFAGYMDQPSNLARQKLMDLFLDTPAYNAGATAADALWSGTPLLTTRGDTYITRVGESLLHHLGLDELVTPDLQTYERLAIELAEQPGRLAELKRKLAAALPSASLYDTAGQVRRIEEGYSRAWNLYANGNEKQDITLA</sequence>
<comment type="pathway">
    <text evidence="1">Protein modification; protein glycosylation.</text>
</comment>
<dbReference type="Pfam" id="PF13432">
    <property type="entry name" value="TPR_16"/>
    <property type="match status" value="1"/>
</dbReference>
<keyword evidence="6" id="KW-0677">Repeat</keyword>
<protein>
    <recommendedName>
        <fullName evidence="3">protein O-GlcNAc transferase</fullName>
        <ecNumber evidence="3">2.4.1.255</ecNumber>
    </recommendedName>
</protein>
<dbReference type="Pfam" id="PF13428">
    <property type="entry name" value="TPR_14"/>
    <property type="match status" value="1"/>
</dbReference>
<comment type="similarity">
    <text evidence="2">Belongs to the glycosyltransferase 41 family. O-GlcNAc transferase subfamily.</text>
</comment>
<dbReference type="InterPro" id="IPR019734">
    <property type="entry name" value="TPR_rpt"/>
</dbReference>
<feature type="domain" description="O-GlcNAc transferase C-terminal" evidence="8">
    <location>
        <begin position="506"/>
        <end position="684"/>
    </location>
</feature>
<gene>
    <name evidence="9" type="primary">yrrB_19</name>
    <name evidence="9" type="ORF">GALL_326950</name>
</gene>
<dbReference type="Gene3D" id="3.40.50.11380">
    <property type="match status" value="1"/>
</dbReference>
<proteinExistence type="inferred from homology"/>